<dbReference type="OrthoDB" id="4554729at2"/>
<evidence type="ECO:0000313" key="2">
    <source>
        <dbReference type="Proteomes" id="UP000054729"/>
    </source>
</evidence>
<evidence type="ECO:0000313" key="1">
    <source>
        <dbReference type="EMBL" id="KTD78853.1"/>
    </source>
</evidence>
<dbReference type="RefSeq" id="WP_058480313.1">
    <property type="nucleotide sequence ID" value="NZ_CAAAIQ010000026.1"/>
</dbReference>
<dbReference type="InterPro" id="IPR026325">
    <property type="entry name" value="DUF932"/>
</dbReference>
<dbReference type="Proteomes" id="UP000054729">
    <property type="component" value="Unassembled WGS sequence"/>
</dbReference>
<dbReference type="Pfam" id="PF06067">
    <property type="entry name" value="DUF932"/>
    <property type="match status" value="1"/>
</dbReference>
<sequence length="263" mass="30198">MNILTTEQLYKAAPSLFTRGAADHTSERYKPIATSDVIDRLLQEGFYPTTAKQSVSRSEERKMFAKHMVRFRHRDYHNPGNGLFPELVLVNSHDGLSSYRLMAGLYRQICTNGLVAGKSYDEVRVKHQGDVIGNVIEGTYRVIESSQKMLQVVEHMGNCVLPEEKLLEFSTQAHELRFSDDANLVIEPQNLLIPRRREDIKRDLFSVFNVVQENLIKGGVPGFRLNEHGRWRRARSRKITSIDQNVKLNRDLWTIAENTLLSC</sequence>
<keyword evidence="2" id="KW-1185">Reference proteome</keyword>
<comment type="caution">
    <text evidence="1">The sequence shown here is derived from an EMBL/GenBank/DDBJ whole genome shotgun (WGS) entry which is preliminary data.</text>
</comment>
<reference evidence="1 2" key="1">
    <citation type="submission" date="2015-11" db="EMBL/GenBank/DDBJ databases">
        <title>Genomic analysis of 38 Legionella species identifies large and diverse effector repertoires.</title>
        <authorList>
            <person name="Burstein D."/>
            <person name="Amaro F."/>
            <person name="Zusman T."/>
            <person name="Lifshitz Z."/>
            <person name="Cohen O."/>
            <person name="Gilbert J.A."/>
            <person name="Pupko T."/>
            <person name="Shuman H.A."/>
            <person name="Segal G."/>
        </authorList>
    </citation>
    <scope>NUCLEOTIDE SEQUENCE [LARGE SCALE GENOMIC DNA]</scope>
    <source>
        <strain evidence="1 2">ATCC 51914</strain>
    </source>
</reference>
<dbReference type="AlphaFoldDB" id="A0A0W1ABX7"/>
<dbReference type="STRING" id="66969.Lwal_1623"/>
<protein>
    <recommendedName>
        <fullName evidence="3">DUF945 domain-containing protein</fullName>
    </recommendedName>
</protein>
<dbReference type="EMBL" id="LNZB01000038">
    <property type="protein sequence ID" value="KTD78853.1"/>
    <property type="molecule type" value="Genomic_DNA"/>
</dbReference>
<organism evidence="1 2">
    <name type="scientific">Legionella waltersii</name>
    <dbReference type="NCBI Taxonomy" id="66969"/>
    <lineage>
        <taxon>Bacteria</taxon>
        <taxon>Pseudomonadati</taxon>
        <taxon>Pseudomonadota</taxon>
        <taxon>Gammaproteobacteria</taxon>
        <taxon>Legionellales</taxon>
        <taxon>Legionellaceae</taxon>
        <taxon>Legionella</taxon>
    </lineage>
</organism>
<name>A0A0W1ABX7_9GAMM</name>
<gene>
    <name evidence="1" type="ORF">Lwal_1623</name>
</gene>
<accession>A0A0W1ABX7</accession>
<dbReference type="PATRIC" id="fig|66969.6.peg.1772"/>
<evidence type="ECO:0008006" key="3">
    <source>
        <dbReference type="Google" id="ProtNLM"/>
    </source>
</evidence>
<proteinExistence type="predicted"/>